<protein>
    <recommendedName>
        <fullName evidence="1">Dinitrogenase iron-molybdenum cofactor biosynthesis domain-containing protein</fullName>
    </recommendedName>
</protein>
<evidence type="ECO:0000259" key="1">
    <source>
        <dbReference type="Pfam" id="PF02579"/>
    </source>
</evidence>
<evidence type="ECO:0000313" key="3">
    <source>
        <dbReference type="Proteomes" id="UP000070184"/>
    </source>
</evidence>
<comment type="caution">
    <text evidence="2">The sequence shown here is derived from an EMBL/GenBank/DDBJ whole genome shotgun (WGS) entry which is preliminary data.</text>
</comment>
<dbReference type="InterPro" id="IPR033913">
    <property type="entry name" value="MTH1175_dom"/>
</dbReference>
<accession>A0A133U7G1</accession>
<dbReference type="InterPro" id="IPR051840">
    <property type="entry name" value="NifX/NifY_domain"/>
</dbReference>
<dbReference type="InterPro" id="IPR036105">
    <property type="entry name" value="DiNase_FeMo-co_biosyn_sf"/>
</dbReference>
<keyword evidence="3" id="KW-1185">Reference proteome</keyword>
<name>A0A133U7G1_9EURY</name>
<dbReference type="EMBL" id="LHXK01000013">
    <property type="protein sequence ID" value="KXA90086.1"/>
    <property type="molecule type" value="Genomic_DNA"/>
</dbReference>
<dbReference type="InterPro" id="IPR003731">
    <property type="entry name" value="Di-Nase_FeMo-co_biosynth"/>
</dbReference>
<dbReference type="PANTHER" id="PTHR33937:SF2">
    <property type="entry name" value="DINITROGENASE IRON-MOLYBDENUM COFACTOR BIOSYNTHESIS DOMAIN-CONTAINING PROTEIN"/>
    <property type="match status" value="1"/>
</dbReference>
<reference evidence="2 3" key="1">
    <citation type="journal article" date="2016" name="Sci. Rep.">
        <title>Metabolic traits of an uncultured archaeal lineage -MSBL1- from brine pools of the Red Sea.</title>
        <authorList>
            <person name="Mwirichia R."/>
            <person name="Alam I."/>
            <person name="Rashid M."/>
            <person name="Vinu M."/>
            <person name="Ba-Alawi W."/>
            <person name="Anthony Kamau A."/>
            <person name="Kamanda Ngugi D."/>
            <person name="Goker M."/>
            <person name="Klenk H.P."/>
            <person name="Bajic V."/>
            <person name="Stingl U."/>
        </authorList>
    </citation>
    <scope>NUCLEOTIDE SEQUENCE [LARGE SCALE GENOMIC DNA]</scope>
    <source>
        <strain evidence="2">SCGC-AAA259B11</strain>
    </source>
</reference>
<dbReference type="PANTHER" id="PTHR33937">
    <property type="entry name" value="IRON-MOLYBDENUM PROTEIN-RELATED-RELATED"/>
    <property type="match status" value="1"/>
</dbReference>
<proteinExistence type="predicted"/>
<dbReference type="Proteomes" id="UP000070184">
    <property type="component" value="Unassembled WGS sequence"/>
</dbReference>
<dbReference type="Pfam" id="PF02579">
    <property type="entry name" value="Nitro_FeMo-Co"/>
    <property type="match status" value="1"/>
</dbReference>
<dbReference type="SUPFAM" id="SSF53146">
    <property type="entry name" value="Nitrogenase accessory factor-like"/>
    <property type="match status" value="1"/>
</dbReference>
<sequence>MRIAVSADGQRLESQISPVFGRCPFFIVVETEDDEIVEREVLENSAMEQPSGAGTAAVQLVGDKDVDVVISGGIGPKAFSALKQWKIKAFKGEPGPVRYNLDKFLEGELEEVESATGSPGMGRADRK</sequence>
<feature type="domain" description="Dinitrogenase iron-molybdenum cofactor biosynthesis" evidence="1">
    <location>
        <begin position="13"/>
        <end position="105"/>
    </location>
</feature>
<organism evidence="2 3">
    <name type="scientific">candidate division MSBL1 archaeon SCGC-AAA259B11</name>
    <dbReference type="NCBI Taxonomy" id="1698260"/>
    <lineage>
        <taxon>Archaea</taxon>
        <taxon>Methanobacteriati</taxon>
        <taxon>Methanobacteriota</taxon>
        <taxon>candidate division MSBL1</taxon>
    </lineage>
</organism>
<dbReference type="Gene3D" id="3.30.420.130">
    <property type="entry name" value="Dinitrogenase iron-molybdenum cofactor biosynthesis domain"/>
    <property type="match status" value="1"/>
</dbReference>
<dbReference type="CDD" id="cd00851">
    <property type="entry name" value="MTH1175"/>
    <property type="match status" value="1"/>
</dbReference>
<evidence type="ECO:0000313" key="2">
    <source>
        <dbReference type="EMBL" id="KXA90086.1"/>
    </source>
</evidence>
<dbReference type="AlphaFoldDB" id="A0A133U7G1"/>
<gene>
    <name evidence="2" type="ORF">AKJ61_01505</name>
</gene>